<dbReference type="InterPro" id="IPR000056">
    <property type="entry name" value="Ribul_P_3_epim-like"/>
</dbReference>
<keyword evidence="14" id="KW-0170">Cobalt</keyword>
<dbReference type="GO" id="GO:0005737">
    <property type="term" value="C:cytoplasm"/>
    <property type="evidence" value="ECO:0007669"/>
    <property type="project" value="UniProtKB-ARBA"/>
</dbReference>
<feature type="binding site" evidence="11 15">
    <location>
        <begin position="171"/>
        <end position="174"/>
    </location>
    <ligand>
        <name>substrate</name>
    </ligand>
</feature>
<comment type="cofactor">
    <cofactor evidence="3">
        <name>Co(2+)</name>
        <dbReference type="ChEBI" id="CHEBI:48828"/>
    </cofactor>
</comment>
<dbReference type="Gene3D" id="3.20.20.70">
    <property type="entry name" value="Aldolase class I"/>
    <property type="match status" value="1"/>
</dbReference>
<dbReference type="Proteomes" id="UP000400981">
    <property type="component" value="Unassembled WGS sequence"/>
</dbReference>
<dbReference type="EC" id="5.1.3.1" evidence="7 11"/>
<evidence type="ECO:0000256" key="7">
    <source>
        <dbReference type="ARBA" id="ARBA00013188"/>
    </source>
</evidence>
<comment type="pathway">
    <text evidence="11">Carbohydrate degradation.</text>
</comment>
<evidence type="ECO:0000256" key="11">
    <source>
        <dbReference type="HAMAP-Rule" id="MF_02227"/>
    </source>
</evidence>
<evidence type="ECO:0000256" key="9">
    <source>
        <dbReference type="ARBA" id="ARBA00022723"/>
    </source>
</evidence>
<evidence type="ECO:0000256" key="14">
    <source>
        <dbReference type="PIRSR" id="PIRSR001461-2"/>
    </source>
</evidence>
<dbReference type="EMBL" id="CABPSH010000008">
    <property type="protein sequence ID" value="VVE24804.1"/>
    <property type="molecule type" value="Genomic_DNA"/>
</dbReference>
<feature type="binding site" evidence="11 14">
    <location>
        <position position="208"/>
    </location>
    <ligand>
        <name>a divalent metal cation</name>
        <dbReference type="ChEBI" id="CHEBI:60240"/>
    </ligand>
</feature>
<dbReference type="PROSITE" id="PS01086">
    <property type="entry name" value="RIBUL_P_3_EPIMER_2"/>
    <property type="match status" value="1"/>
</dbReference>
<evidence type="ECO:0000256" key="5">
    <source>
        <dbReference type="ARBA" id="ARBA00001954"/>
    </source>
</evidence>
<feature type="binding site" evidence="11 14">
    <location>
        <position position="95"/>
    </location>
    <ligand>
        <name>a divalent metal cation</name>
        <dbReference type="ChEBI" id="CHEBI:60240"/>
    </ligand>
</feature>
<dbReference type="AlphaFoldDB" id="A0A5E4WMI6"/>
<keyword evidence="11 12" id="KW-0119">Carbohydrate metabolism</keyword>
<feature type="binding site" evidence="11">
    <location>
        <begin position="208"/>
        <end position="210"/>
    </location>
    <ligand>
        <name>substrate</name>
    </ligand>
</feature>
<evidence type="ECO:0000256" key="2">
    <source>
        <dbReference type="ARBA" id="ARBA00001936"/>
    </source>
</evidence>
<protein>
    <recommendedName>
        <fullName evidence="7 11">Ribulose-phosphate 3-epimerase</fullName>
        <ecNumber evidence="7 11">5.1.3.1</ecNumber>
    </recommendedName>
</protein>
<evidence type="ECO:0000256" key="10">
    <source>
        <dbReference type="ARBA" id="ARBA00023235"/>
    </source>
</evidence>
<dbReference type="InterPro" id="IPR026019">
    <property type="entry name" value="Ribul_P_3_epim"/>
</dbReference>
<evidence type="ECO:0000256" key="6">
    <source>
        <dbReference type="ARBA" id="ARBA00009541"/>
    </source>
</evidence>
<dbReference type="Pfam" id="PF00834">
    <property type="entry name" value="Ribul_P_3_epim"/>
    <property type="match status" value="1"/>
</dbReference>
<evidence type="ECO:0000256" key="13">
    <source>
        <dbReference type="PIRSR" id="PIRSR001461-1"/>
    </source>
</evidence>
<proteinExistence type="inferred from homology"/>
<feature type="binding site" evidence="11 15">
    <location>
        <begin position="230"/>
        <end position="231"/>
    </location>
    <ligand>
        <name>substrate</name>
    </ligand>
</feature>
<dbReference type="PROSITE" id="PS01085">
    <property type="entry name" value="RIBUL_P_3_EPIMER_1"/>
    <property type="match status" value="1"/>
</dbReference>
<organism evidence="16 17">
    <name type="scientific">Pandoraea eparura</name>
    <dbReference type="NCBI Taxonomy" id="2508291"/>
    <lineage>
        <taxon>Bacteria</taxon>
        <taxon>Pseudomonadati</taxon>
        <taxon>Pseudomonadota</taxon>
        <taxon>Betaproteobacteria</taxon>
        <taxon>Burkholderiales</taxon>
        <taxon>Burkholderiaceae</taxon>
        <taxon>Pandoraea</taxon>
    </lineage>
</organism>
<keyword evidence="9 11" id="KW-0479">Metal-binding</keyword>
<dbReference type="HAMAP" id="MF_02227">
    <property type="entry name" value="RPE"/>
    <property type="match status" value="1"/>
</dbReference>
<dbReference type="FunFam" id="3.20.20.70:FF:000004">
    <property type="entry name" value="Ribulose-phosphate 3-epimerase"/>
    <property type="match status" value="1"/>
</dbReference>
<gene>
    <name evidence="11" type="primary">rpe</name>
    <name evidence="16" type="ORF">PEP31012_03345</name>
</gene>
<feature type="binding site" evidence="15">
    <location>
        <position position="210"/>
    </location>
    <ligand>
        <name>substrate</name>
    </ligand>
</feature>
<evidence type="ECO:0000256" key="15">
    <source>
        <dbReference type="PIRSR" id="PIRSR001461-3"/>
    </source>
</evidence>
<keyword evidence="8" id="KW-0113">Calvin cycle</keyword>
<comment type="cofactor">
    <cofactor evidence="4">
        <name>Zn(2+)</name>
        <dbReference type="ChEBI" id="CHEBI:29105"/>
    </cofactor>
</comment>
<dbReference type="NCBIfam" id="NF004076">
    <property type="entry name" value="PRK05581.1-4"/>
    <property type="match status" value="1"/>
</dbReference>
<dbReference type="PANTHER" id="PTHR11749">
    <property type="entry name" value="RIBULOSE-5-PHOSPHATE-3-EPIMERASE"/>
    <property type="match status" value="1"/>
</dbReference>
<comment type="cofactor">
    <cofactor evidence="5">
        <name>Fe(2+)</name>
        <dbReference type="ChEBI" id="CHEBI:29033"/>
    </cofactor>
</comment>
<dbReference type="InterPro" id="IPR013785">
    <property type="entry name" value="Aldolase_TIM"/>
</dbReference>
<dbReference type="InterPro" id="IPR011060">
    <property type="entry name" value="RibuloseP-bd_barrel"/>
</dbReference>
<evidence type="ECO:0000256" key="8">
    <source>
        <dbReference type="ARBA" id="ARBA00022567"/>
    </source>
</evidence>
<accession>A0A5E4WMI6</accession>
<keyword evidence="14" id="KW-0862">Zinc</keyword>
<keyword evidence="14" id="KW-0464">Manganese</keyword>
<feature type="binding site" evidence="11 14">
    <location>
        <position position="64"/>
    </location>
    <ligand>
        <name>a divalent metal cation</name>
        <dbReference type="ChEBI" id="CHEBI:60240"/>
    </ligand>
</feature>
<evidence type="ECO:0000256" key="4">
    <source>
        <dbReference type="ARBA" id="ARBA00001947"/>
    </source>
</evidence>
<evidence type="ECO:0000256" key="12">
    <source>
        <dbReference type="PIRNR" id="PIRNR001461"/>
    </source>
</evidence>
<sequence>MPAGSAHTRQASCESFKMSLLTPFARPAMTQFCIAPSILSADFARLGEEVRNVVAAGADWIHFDVMDNHYVPNLTIGPMVCEAIRPHVDVPIDVHLMVRPVDRIVPDFAKAGANLITFHPEASDHVDRTLSLIRDNGCKAGLVFNPGTPLHYLDHVMDRLDMVLVMSVNPGFGGQSFLPEALNKLRAVRARIDAYTAETGREIRLEIDGGVKVENIAEIAAAGADTFVAGSAIFGKPDYKAVIDQMRAQLASMA</sequence>
<comment type="similarity">
    <text evidence="6 11 12">Belongs to the ribulose-phosphate 3-epimerase family.</text>
</comment>
<evidence type="ECO:0000313" key="17">
    <source>
        <dbReference type="Proteomes" id="UP000400981"/>
    </source>
</evidence>
<feature type="binding site" evidence="11 15">
    <location>
        <position position="37"/>
    </location>
    <ligand>
        <name>substrate</name>
    </ligand>
</feature>
<feature type="binding site" evidence="11 15">
    <location>
        <position position="95"/>
    </location>
    <ligand>
        <name>substrate</name>
    </ligand>
</feature>
<dbReference type="GO" id="GO:0019323">
    <property type="term" value="P:pentose catabolic process"/>
    <property type="evidence" value="ECO:0007669"/>
    <property type="project" value="UniProtKB-UniRule"/>
</dbReference>
<feature type="active site" description="Proton donor" evidence="11 13">
    <location>
        <position position="208"/>
    </location>
</feature>
<dbReference type="GO" id="GO:0046872">
    <property type="term" value="F:metal ion binding"/>
    <property type="evidence" value="ECO:0007669"/>
    <property type="project" value="UniProtKB-UniRule"/>
</dbReference>
<dbReference type="GO" id="GO:0019253">
    <property type="term" value="P:reductive pentose-phosphate cycle"/>
    <property type="evidence" value="ECO:0007669"/>
    <property type="project" value="UniProtKB-KW"/>
</dbReference>
<name>A0A5E4WMI6_9BURK</name>
<evidence type="ECO:0000256" key="1">
    <source>
        <dbReference type="ARBA" id="ARBA00001782"/>
    </source>
</evidence>
<dbReference type="NCBIfam" id="TIGR01163">
    <property type="entry name" value="rpe"/>
    <property type="match status" value="1"/>
</dbReference>
<keyword evidence="10 11" id="KW-0413">Isomerase</keyword>
<dbReference type="GO" id="GO:0004750">
    <property type="term" value="F:D-ribulose-phosphate 3-epimerase activity"/>
    <property type="evidence" value="ECO:0007669"/>
    <property type="project" value="UniProtKB-UniRule"/>
</dbReference>
<comment type="cofactor">
    <cofactor evidence="2">
        <name>Mn(2+)</name>
        <dbReference type="ChEBI" id="CHEBI:29035"/>
    </cofactor>
</comment>
<dbReference type="SUPFAM" id="SSF51366">
    <property type="entry name" value="Ribulose-phoshate binding barrel"/>
    <property type="match status" value="1"/>
</dbReference>
<comment type="catalytic activity">
    <reaction evidence="1 11 12">
        <text>D-ribulose 5-phosphate = D-xylulose 5-phosphate</text>
        <dbReference type="Rhea" id="RHEA:13677"/>
        <dbReference type="ChEBI" id="CHEBI:57737"/>
        <dbReference type="ChEBI" id="CHEBI:58121"/>
        <dbReference type="EC" id="5.1.3.1"/>
    </reaction>
</comment>
<dbReference type="PIRSF" id="PIRSF001461">
    <property type="entry name" value="RPE"/>
    <property type="match status" value="1"/>
</dbReference>
<keyword evidence="17" id="KW-1185">Reference proteome</keyword>
<feature type="active site" description="Proton acceptor" evidence="11 13">
    <location>
        <position position="64"/>
    </location>
</feature>
<comment type="cofactor">
    <cofactor evidence="11 14">
        <name>a divalent metal cation</name>
        <dbReference type="ChEBI" id="CHEBI:60240"/>
    </cofactor>
    <text evidence="11 14">Binds 1 divalent metal cation per subunit.</text>
</comment>
<reference evidence="16 17" key="1">
    <citation type="submission" date="2019-08" db="EMBL/GenBank/DDBJ databases">
        <authorList>
            <person name="Peeters C."/>
        </authorList>
    </citation>
    <scope>NUCLEOTIDE SEQUENCE [LARGE SCALE GENOMIC DNA]</scope>
    <source>
        <strain evidence="16 17">LMG 31012</strain>
    </source>
</reference>
<comment type="function">
    <text evidence="11">Catalyzes the reversible epimerization of D-ribulose 5-phosphate to D-xylulose 5-phosphate.</text>
</comment>
<evidence type="ECO:0000256" key="3">
    <source>
        <dbReference type="ARBA" id="ARBA00001941"/>
    </source>
</evidence>
<feature type="binding site" evidence="11 14">
    <location>
        <position position="62"/>
    </location>
    <ligand>
        <name>a divalent metal cation</name>
        <dbReference type="ChEBI" id="CHEBI:60240"/>
    </ligand>
</feature>
<evidence type="ECO:0000313" key="16">
    <source>
        <dbReference type="EMBL" id="VVE24804.1"/>
    </source>
</evidence>
<dbReference type="CDD" id="cd00429">
    <property type="entry name" value="RPE"/>
    <property type="match status" value="1"/>
</dbReference>
<dbReference type="GO" id="GO:0006098">
    <property type="term" value="P:pentose-phosphate shunt"/>
    <property type="evidence" value="ECO:0007669"/>
    <property type="project" value="UniProtKB-UniRule"/>
</dbReference>